<gene>
    <name evidence="1" type="ORF">MENTE1834_LOCUS21476</name>
</gene>
<proteinExistence type="predicted"/>
<accession>A0ACB0Z6Y7</accession>
<comment type="caution">
    <text evidence="1">The sequence shown here is derived from an EMBL/GenBank/DDBJ whole genome shotgun (WGS) entry which is preliminary data.</text>
</comment>
<protein>
    <submittedName>
        <fullName evidence="1">Uncharacterized protein</fullName>
    </submittedName>
</protein>
<reference evidence="1" key="1">
    <citation type="submission" date="2023-11" db="EMBL/GenBank/DDBJ databases">
        <authorList>
            <person name="Poullet M."/>
        </authorList>
    </citation>
    <scope>NUCLEOTIDE SEQUENCE</scope>
    <source>
        <strain evidence="1">E1834</strain>
    </source>
</reference>
<dbReference type="EMBL" id="CAVMJV010000027">
    <property type="protein sequence ID" value="CAK5074711.1"/>
    <property type="molecule type" value="Genomic_DNA"/>
</dbReference>
<evidence type="ECO:0000313" key="2">
    <source>
        <dbReference type="Proteomes" id="UP001497535"/>
    </source>
</evidence>
<keyword evidence="2" id="KW-1185">Reference proteome</keyword>
<sequence length="63" mass="7319">MLLFCVVLSRVFIDIILLPSLPLLPIFFLICLNNTLTIIFFYFLIVGTKCPLNCYFSTVFSFF</sequence>
<organism evidence="1 2">
    <name type="scientific">Meloidogyne enterolobii</name>
    <name type="common">Root-knot nematode worm</name>
    <name type="synonym">Meloidogyne mayaguensis</name>
    <dbReference type="NCBI Taxonomy" id="390850"/>
    <lineage>
        <taxon>Eukaryota</taxon>
        <taxon>Metazoa</taxon>
        <taxon>Ecdysozoa</taxon>
        <taxon>Nematoda</taxon>
        <taxon>Chromadorea</taxon>
        <taxon>Rhabditida</taxon>
        <taxon>Tylenchina</taxon>
        <taxon>Tylenchomorpha</taxon>
        <taxon>Tylenchoidea</taxon>
        <taxon>Meloidogynidae</taxon>
        <taxon>Meloidogyninae</taxon>
        <taxon>Meloidogyne</taxon>
    </lineage>
</organism>
<evidence type="ECO:0000313" key="1">
    <source>
        <dbReference type="EMBL" id="CAK5074711.1"/>
    </source>
</evidence>
<name>A0ACB0Z6Y7_MELEN</name>
<dbReference type="Proteomes" id="UP001497535">
    <property type="component" value="Unassembled WGS sequence"/>
</dbReference>